<feature type="compositionally biased region" description="Basic and acidic residues" evidence="1">
    <location>
        <begin position="35"/>
        <end position="53"/>
    </location>
</feature>
<feature type="region of interest" description="Disordered" evidence="1">
    <location>
        <begin position="28"/>
        <end position="86"/>
    </location>
</feature>
<sequence length="86" mass="8914">GRGVDGRGGEGAALLRWAVHDYFPVSGSESAASEIKAERAGNLKARERHERWRSAAGEGPEGFEGGGTDGRRSSSLACRVGASPST</sequence>
<dbReference type="EMBL" id="AGNL01013884">
    <property type="protein sequence ID" value="EJK66967.1"/>
    <property type="molecule type" value="Genomic_DNA"/>
</dbReference>
<protein>
    <submittedName>
        <fullName evidence="2">Uncharacterized protein</fullName>
    </submittedName>
</protein>
<organism evidence="2 3">
    <name type="scientific">Thalassiosira oceanica</name>
    <name type="common">Marine diatom</name>
    <dbReference type="NCBI Taxonomy" id="159749"/>
    <lineage>
        <taxon>Eukaryota</taxon>
        <taxon>Sar</taxon>
        <taxon>Stramenopiles</taxon>
        <taxon>Ochrophyta</taxon>
        <taxon>Bacillariophyta</taxon>
        <taxon>Coscinodiscophyceae</taxon>
        <taxon>Thalassiosirophycidae</taxon>
        <taxon>Thalassiosirales</taxon>
        <taxon>Thalassiosiraceae</taxon>
        <taxon>Thalassiosira</taxon>
    </lineage>
</organism>
<feature type="non-terminal residue" evidence="2">
    <location>
        <position position="1"/>
    </location>
</feature>
<evidence type="ECO:0000313" key="2">
    <source>
        <dbReference type="EMBL" id="EJK66967.1"/>
    </source>
</evidence>
<dbReference type="Proteomes" id="UP000266841">
    <property type="component" value="Unassembled WGS sequence"/>
</dbReference>
<accession>K0T8V6</accession>
<dbReference type="AlphaFoldDB" id="K0T8V6"/>
<gene>
    <name evidence="2" type="ORF">THAOC_12056</name>
</gene>
<feature type="compositionally biased region" description="Gly residues" evidence="1">
    <location>
        <begin position="59"/>
        <end position="68"/>
    </location>
</feature>
<proteinExistence type="predicted"/>
<reference evidence="2 3" key="1">
    <citation type="journal article" date="2012" name="Genome Biol.">
        <title>Genome and low-iron response of an oceanic diatom adapted to chronic iron limitation.</title>
        <authorList>
            <person name="Lommer M."/>
            <person name="Specht M."/>
            <person name="Roy A.S."/>
            <person name="Kraemer L."/>
            <person name="Andreson R."/>
            <person name="Gutowska M.A."/>
            <person name="Wolf J."/>
            <person name="Bergner S.V."/>
            <person name="Schilhabel M.B."/>
            <person name="Klostermeier U.C."/>
            <person name="Beiko R.G."/>
            <person name="Rosenstiel P."/>
            <person name="Hippler M."/>
            <person name="Laroche J."/>
        </authorList>
    </citation>
    <scope>NUCLEOTIDE SEQUENCE [LARGE SCALE GENOMIC DNA]</scope>
    <source>
        <strain evidence="2 3">CCMP1005</strain>
    </source>
</reference>
<keyword evidence="3" id="KW-1185">Reference proteome</keyword>
<evidence type="ECO:0000313" key="3">
    <source>
        <dbReference type="Proteomes" id="UP000266841"/>
    </source>
</evidence>
<name>K0T8V6_THAOC</name>
<evidence type="ECO:0000256" key="1">
    <source>
        <dbReference type="SAM" id="MobiDB-lite"/>
    </source>
</evidence>
<comment type="caution">
    <text evidence="2">The sequence shown here is derived from an EMBL/GenBank/DDBJ whole genome shotgun (WGS) entry which is preliminary data.</text>
</comment>